<name>A0A0D3FIJ5_9ORYZ</name>
<proteinExistence type="predicted"/>
<accession>A0A0D3FIJ5</accession>
<reference evidence="2" key="1">
    <citation type="journal article" date="2009" name="Rice">
        <title>De Novo Next Generation Sequencing of Plant Genomes.</title>
        <authorList>
            <person name="Rounsley S."/>
            <person name="Marri P.R."/>
            <person name="Yu Y."/>
            <person name="He R."/>
            <person name="Sisneros N."/>
            <person name="Goicoechea J.L."/>
            <person name="Lee S.J."/>
            <person name="Angelova A."/>
            <person name="Kudrna D."/>
            <person name="Luo M."/>
            <person name="Affourtit J."/>
            <person name="Desany B."/>
            <person name="Knight J."/>
            <person name="Niazi F."/>
            <person name="Egholm M."/>
            <person name="Wing R.A."/>
        </authorList>
    </citation>
    <scope>NUCLEOTIDE SEQUENCE [LARGE SCALE GENOMIC DNA]</scope>
    <source>
        <strain evidence="2">cv. IRGC 105608</strain>
    </source>
</reference>
<dbReference type="Gramene" id="OBART03G17540.1">
    <property type="protein sequence ID" value="OBART03G17540.1"/>
    <property type="gene ID" value="OBART03G17540"/>
</dbReference>
<dbReference type="Proteomes" id="UP000026960">
    <property type="component" value="Chromosome 3"/>
</dbReference>
<evidence type="ECO:0000313" key="2">
    <source>
        <dbReference type="EnsemblPlants" id="OBART03G17540.1"/>
    </source>
</evidence>
<dbReference type="HOGENOM" id="CLU_114714_0_0_1"/>
<dbReference type="AlphaFoldDB" id="A0A0D3FIJ5"/>
<dbReference type="PaxDb" id="65489-OBART03G17540.1"/>
<reference evidence="2" key="2">
    <citation type="submission" date="2015-03" db="UniProtKB">
        <authorList>
            <consortium name="EnsemblPlants"/>
        </authorList>
    </citation>
    <scope>IDENTIFICATION</scope>
</reference>
<feature type="region of interest" description="Disordered" evidence="1">
    <location>
        <begin position="111"/>
        <end position="135"/>
    </location>
</feature>
<evidence type="ECO:0000313" key="3">
    <source>
        <dbReference type="Proteomes" id="UP000026960"/>
    </source>
</evidence>
<evidence type="ECO:0008006" key="4">
    <source>
        <dbReference type="Google" id="ProtNLM"/>
    </source>
</evidence>
<sequence length="165" mass="17618">MAASSYDGVVALWLLRYYDEEAWECVCTRVAAGFLDRRRGRDDGVLRRPPTTAAAGTRSLLLSSQGHRYGVYNLRRGEVVAAGRELGGGDDVILATQYVYQESFASPVARRGVGDGAPSPRGELAAGTGEASSSSLIRNSPGFYGVLIFSLLSLKYGNGCSWSSV</sequence>
<dbReference type="EnsemblPlants" id="OBART03G17540.1">
    <property type="protein sequence ID" value="OBART03G17540.1"/>
    <property type="gene ID" value="OBART03G17540"/>
</dbReference>
<organism evidence="2">
    <name type="scientific">Oryza barthii</name>
    <dbReference type="NCBI Taxonomy" id="65489"/>
    <lineage>
        <taxon>Eukaryota</taxon>
        <taxon>Viridiplantae</taxon>
        <taxon>Streptophyta</taxon>
        <taxon>Embryophyta</taxon>
        <taxon>Tracheophyta</taxon>
        <taxon>Spermatophyta</taxon>
        <taxon>Magnoliopsida</taxon>
        <taxon>Liliopsida</taxon>
        <taxon>Poales</taxon>
        <taxon>Poaceae</taxon>
        <taxon>BOP clade</taxon>
        <taxon>Oryzoideae</taxon>
        <taxon>Oryzeae</taxon>
        <taxon>Oryzinae</taxon>
        <taxon>Oryza</taxon>
    </lineage>
</organism>
<keyword evidence="3" id="KW-1185">Reference proteome</keyword>
<evidence type="ECO:0000256" key="1">
    <source>
        <dbReference type="SAM" id="MobiDB-lite"/>
    </source>
</evidence>
<protein>
    <recommendedName>
        <fullName evidence="4">F-box associated domain-containing protein</fullName>
    </recommendedName>
</protein>